<dbReference type="SMART" id="SM00244">
    <property type="entry name" value="PHB"/>
    <property type="match status" value="1"/>
</dbReference>
<evidence type="ECO:0000256" key="4">
    <source>
        <dbReference type="ARBA" id="ARBA00022989"/>
    </source>
</evidence>
<sequence>MDASGQAGETGAVMNEGGPWGGGSGGDGGSGPPRNPWSGAGKPASGKPGPSALDALVRRGRARFGGGGGGGIPQLPGGSIWLWGVLGLILLWIALTTAHTIGPQQRGVITRFGRYVGMLQPGLGFSLPAPIDIVRKIDVDNIHVIDIESGADGASGQNLMLTGDENMIDLAYSVRWNIRDPELYMFELADPDGTIREVAESAMREQISSVTLNAAIGPQRAIIEQRVAARMQELLDEYRAGVAVQGVAIKQADPPSEVMDAFKEVSAAQQQAQSYLNQARAYATQVGAKASGESIAFDQTYAQYKLAPEVTRRRMYYETMEKVLAKTDKTILEAGGVTPYLPIPPKGAAK</sequence>
<dbReference type="EMBL" id="JAUOTP010000002">
    <property type="protein sequence ID" value="MDO6413802.1"/>
    <property type="molecule type" value="Genomic_DNA"/>
</dbReference>
<dbReference type="InterPro" id="IPR001107">
    <property type="entry name" value="Band_7"/>
</dbReference>
<evidence type="ECO:0000259" key="8">
    <source>
        <dbReference type="SMART" id="SM00244"/>
    </source>
</evidence>
<comment type="similarity">
    <text evidence="2 6">Belongs to the band 7/mec-2 family. HflK subfamily.</text>
</comment>
<feature type="transmembrane region" description="Helical" evidence="6">
    <location>
        <begin position="80"/>
        <end position="101"/>
    </location>
</feature>
<evidence type="ECO:0000313" key="9">
    <source>
        <dbReference type="EMBL" id="MDO6413802.1"/>
    </source>
</evidence>
<comment type="function">
    <text evidence="6">HflC and HflK could encode or regulate a protease.</text>
</comment>
<keyword evidence="9" id="KW-0645">Protease</keyword>
<comment type="subunit">
    <text evidence="6">HflC and HflK may interact to form a multimeric complex.</text>
</comment>
<dbReference type="PANTHER" id="PTHR43327">
    <property type="entry name" value="STOMATIN-LIKE PROTEIN 2, MITOCHONDRIAL"/>
    <property type="match status" value="1"/>
</dbReference>
<dbReference type="GO" id="GO:0008233">
    <property type="term" value="F:peptidase activity"/>
    <property type="evidence" value="ECO:0007669"/>
    <property type="project" value="UniProtKB-KW"/>
</dbReference>
<evidence type="ECO:0000256" key="6">
    <source>
        <dbReference type="RuleBase" id="RU364113"/>
    </source>
</evidence>
<protein>
    <recommendedName>
        <fullName evidence="6">Protein HflK</fullName>
    </recommendedName>
</protein>
<dbReference type="Pfam" id="PF01145">
    <property type="entry name" value="Band_7"/>
    <property type="match status" value="1"/>
</dbReference>
<dbReference type="CDD" id="cd03404">
    <property type="entry name" value="SPFH_HflK"/>
    <property type="match status" value="1"/>
</dbReference>
<name>A0ABT8Y712_9SPHN</name>
<dbReference type="InterPro" id="IPR010201">
    <property type="entry name" value="HflK"/>
</dbReference>
<feature type="domain" description="Band 7" evidence="8">
    <location>
        <begin position="96"/>
        <end position="266"/>
    </location>
</feature>
<evidence type="ECO:0000313" key="10">
    <source>
        <dbReference type="Proteomes" id="UP001169764"/>
    </source>
</evidence>
<comment type="subcellular location">
    <subcellularLocation>
        <location evidence="1">Membrane</location>
        <topology evidence="1">Single-pass membrane protein</topology>
    </subcellularLocation>
</comment>
<feature type="compositionally biased region" description="Low complexity" evidence="7">
    <location>
        <begin position="38"/>
        <end position="52"/>
    </location>
</feature>
<organism evidence="9 10">
    <name type="scientific">Sphingomonas natans</name>
    <dbReference type="NCBI Taxonomy" id="3063330"/>
    <lineage>
        <taxon>Bacteria</taxon>
        <taxon>Pseudomonadati</taxon>
        <taxon>Pseudomonadota</taxon>
        <taxon>Alphaproteobacteria</taxon>
        <taxon>Sphingomonadales</taxon>
        <taxon>Sphingomonadaceae</taxon>
        <taxon>Sphingomonas</taxon>
    </lineage>
</organism>
<evidence type="ECO:0000256" key="3">
    <source>
        <dbReference type="ARBA" id="ARBA00022692"/>
    </source>
</evidence>
<proteinExistence type="inferred from homology"/>
<evidence type="ECO:0000256" key="2">
    <source>
        <dbReference type="ARBA" id="ARBA00006971"/>
    </source>
</evidence>
<evidence type="ECO:0000256" key="1">
    <source>
        <dbReference type="ARBA" id="ARBA00004167"/>
    </source>
</evidence>
<dbReference type="InterPro" id="IPR036013">
    <property type="entry name" value="Band_7/SPFH_dom_sf"/>
</dbReference>
<feature type="region of interest" description="Disordered" evidence="7">
    <location>
        <begin position="1"/>
        <end position="53"/>
    </location>
</feature>
<comment type="caution">
    <text evidence="9">The sequence shown here is derived from an EMBL/GenBank/DDBJ whole genome shotgun (WGS) entry which is preliminary data.</text>
</comment>
<dbReference type="NCBIfam" id="TIGR01933">
    <property type="entry name" value="hflK"/>
    <property type="match status" value="1"/>
</dbReference>
<dbReference type="RefSeq" id="WP_303540511.1">
    <property type="nucleotide sequence ID" value="NZ_JAUOTP010000002.1"/>
</dbReference>
<reference evidence="9" key="1">
    <citation type="submission" date="2023-07" db="EMBL/GenBank/DDBJ databases">
        <authorList>
            <person name="Kim M."/>
        </authorList>
    </citation>
    <scope>NUCLEOTIDE SEQUENCE</scope>
    <source>
        <strain evidence="9">BIUV-7</strain>
    </source>
</reference>
<feature type="compositionally biased region" description="Gly residues" evidence="7">
    <location>
        <begin position="18"/>
        <end position="31"/>
    </location>
</feature>
<dbReference type="Proteomes" id="UP001169764">
    <property type="component" value="Unassembled WGS sequence"/>
</dbReference>
<dbReference type="Gene3D" id="3.30.479.30">
    <property type="entry name" value="Band 7 domain"/>
    <property type="match status" value="1"/>
</dbReference>
<accession>A0ABT8Y712</accession>
<evidence type="ECO:0000256" key="7">
    <source>
        <dbReference type="SAM" id="MobiDB-lite"/>
    </source>
</evidence>
<keyword evidence="5 6" id="KW-0472">Membrane</keyword>
<keyword evidence="10" id="KW-1185">Reference proteome</keyword>
<dbReference type="GO" id="GO:0006508">
    <property type="term" value="P:proteolysis"/>
    <property type="evidence" value="ECO:0007669"/>
    <property type="project" value="UniProtKB-KW"/>
</dbReference>
<dbReference type="PANTHER" id="PTHR43327:SF2">
    <property type="entry name" value="MODULATOR OF FTSH PROTEASE HFLK"/>
    <property type="match status" value="1"/>
</dbReference>
<gene>
    <name evidence="9" type="primary">hflK</name>
    <name evidence="9" type="ORF">Q4F19_05360</name>
</gene>
<dbReference type="SUPFAM" id="SSF117892">
    <property type="entry name" value="Band 7/SPFH domain"/>
    <property type="match status" value="1"/>
</dbReference>
<keyword evidence="4 6" id="KW-1133">Transmembrane helix</keyword>
<evidence type="ECO:0000256" key="5">
    <source>
        <dbReference type="ARBA" id="ARBA00023136"/>
    </source>
</evidence>
<dbReference type="InterPro" id="IPR050710">
    <property type="entry name" value="Band7/mec-2_domain"/>
</dbReference>
<keyword evidence="9" id="KW-0378">Hydrolase</keyword>
<keyword evidence="3 6" id="KW-0812">Transmembrane</keyword>